<evidence type="ECO:0000256" key="1">
    <source>
        <dbReference type="SAM" id="MobiDB-lite"/>
    </source>
</evidence>
<gene>
    <name evidence="2" type="ORF">FB382_000573</name>
</gene>
<dbReference type="Proteomes" id="UP000580910">
    <property type="component" value="Unassembled WGS sequence"/>
</dbReference>
<reference evidence="2 3" key="1">
    <citation type="submission" date="2020-07" db="EMBL/GenBank/DDBJ databases">
        <title>Sequencing the genomes of 1000 actinobacteria strains.</title>
        <authorList>
            <person name="Klenk H.-P."/>
        </authorList>
    </citation>
    <scope>NUCLEOTIDE SEQUENCE [LARGE SCALE GENOMIC DNA]</scope>
    <source>
        <strain evidence="2 3">DSM 21349</strain>
    </source>
</reference>
<feature type="region of interest" description="Disordered" evidence="1">
    <location>
        <begin position="1"/>
        <end position="121"/>
    </location>
</feature>
<proteinExistence type="predicted"/>
<name>A0A7W3IX51_9ACTN</name>
<evidence type="ECO:0000313" key="2">
    <source>
        <dbReference type="EMBL" id="MBA8802282.1"/>
    </source>
</evidence>
<evidence type="ECO:0000313" key="3">
    <source>
        <dbReference type="Proteomes" id="UP000580910"/>
    </source>
</evidence>
<dbReference type="RefSeq" id="WP_182536642.1">
    <property type="nucleotide sequence ID" value="NZ_JACGXA010000001.1"/>
</dbReference>
<dbReference type="EMBL" id="JACGXA010000001">
    <property type="protein sequence ID" value="MBA8802282.1"/>
    <property type="molecule type" value="Genomic_DNA"/>
</dbReference>
<comment type="caution">
    <text evidence="2">The sequence shown here is derived from an EMBL/GenBank/DDBJ whole genome shotgun (WGS) entry which is preliminary data.</text>
</comment>
<accession>A0A7W3IX51</accession>
<keyword evidence="3" id="KW-1185">Reference proteome</keyword>
<feature type="compositionally biased region" description="Basic and acidic residues" evidence="1">
    <location>
        <begin position="90"/>
        <end position="99"/>
    </location>
</feature>
<feature type="compositionally biased region" description="Basic and acidic residues" evidence="1">
    <location>
        <begin position="23"/>
        <end position="38"/>
    </location>
</feature>
<protein>
    <submittedName>
        <fullName evidence="2">Uncharacterized protein</fullName>
    </submittedName>
</protein>
<organism evidence="2 3">
    <name type="scientific">Nocardioides ginsengisegetis</name>
    <dbReference type="NCBI Taxonomy" id="661491"/>
    <lineage>
        <taxon>Bacteria</taxon>
        <taxon>Bacillati</taxon>
        <taxon>Actinomycetota</taxon>
        <taxon>Actinomycetes</taxon>
        <taxon>Propionibacteriales</taxon>
        <taxon>Nocardioidaceae</taxon>
        <taxon>Nocardioides</taxon>
    </lineage>
</organism>
<dbReference type="AlphaFoldDB" id="A0A7W3IX51"/>
<sequence>MATYDESPEPDGRTDGAVPADIQAERERRLDPANRPENAEVDNTGKTLPTVEEFKELNAGEDVEGAAGSSDPGAAFRRIQPSEEEIAEIEAERERRLDPANRPANAEVDYTGENMPDVARD</sequence>